<sequence>MIDPKLIIERLPEFFGAHDGGPMLASSDGLILTLQLLSVSLLLGLALAIPLAIARVAQNRLLSGGVWLFGYVFRGTPLLVQLFIIYYGLAQFDWVRDSWAWQYLQNAYVCAILAFTLNTAAYTTEIIAGQLRNTHWGEIEAARAMGMSQWLMLRRIVLPSALRRALPAYSNEVIMMLQSTAIAGLVTLADLTGVARRIYSESYMPFEPFLTAAVIYLGLTFALVWLMKRAERRYLAFLAPRKQ</sequence>
<reference evidence="13 14" key="1">
    <citation type="submission" date="2016-09" db="EMBL/GenBank/DDBJ databases">
        <title>Chromobacterium muskegensis sp. nov., an insecticidal bacterium isolated from Sphagnum bogs.</title>
        <authorList>
            <person name="Sparks M.E."/>
            <person name="Blackburn M.B."/>
            <person name="Gundersen-Rindal D.E."/>
            <person name="Mitchell A."/>
            <person name="Farrar R."/>
            <person name="Kuhar D."/>
        </authorList>
    </citation>
    <scope>NUCLEOTIDE SEQUENCE [LARGE SCALE GENOMIC DNA]</scope>
    <source>
        <strain evidence="12 14">14B-1</strain>
        <strain evidence="11 13">37-2</strain>
    </source>
</reference>
<evidence type="ECO:0000256" key="1">
    <source>
        <dbReference type="ARBA" id="ARBA00004429"/>
    </source>
</evidence>
<feature type="transmembrane region" description="Helical" evidence="9">
    <location>
        <begin position="30"/>
        <end position="54"/>
    </location>
</feature>
<feature type="domain" description="ABC transmembrane type-1" evidence="10">
    <location>
        <begin position="30"/>
        <end position="227"/>
    </location>
</feature>
<evidence type="ECO:0000256" key="5">
    <source>
        <dbReference type="ARBA" id="ARBA00022519"/>
    </source>
</evidence>
<dbReference type="InterPro" id="IPR000515">
    <property type="entry name" value="MetI-like"/>
</dbReference>
<dbReference type="NCBIfam" id="TIGR01726">
    <property type="entry name" value="HEQRo_perm_3TM"/>
    <property type="match status" value="1"/>
</dbReference>
<keyword evidence="3 9" id="KW-0813">Transport</keyword>
<dbReference type="Gene3D" id="1.10.3720.10">
    <property type="entry name" value="MetI-like"/>
    <property type="match status" value="1"/>
</dbReference>
<dbReference type="PANTHER" id="PTHR30614:SF10">
    <property type="entry name" value="ARGININE ABC TRANSPORTER PERMEASE PROTEIN ARTM"/>
    <property type="match status" value="1"/>
</dbReference>
<dbReference type="GO" id="GO:0043190">
    <property type="term" value="C:ATP-binding cassette (ABC) transporter complex"/>
    <property type="evidence" value="ECO:0007669"/>
    <property type="project" value="InterPro"/>
</dbReference>
<name>A0A1S1WW31_9NEIS</name>
<comment type="similarity">
    <text evidence="2">Belongs to the binding-protein-dependent transport system permease family. HisMQ subfamily.</text>
</comment>
<dbReference type="SUPFAM" id="SSF161098">
    <property type="entry name" value="MetI-like"/>
    <property type="match status" value="1"/>
</dbReference>
<dbReference type="CDD" id="cd06261">
    <property type="entry name" value="TM_PBP2"/>
    <property type="match status" value="1"/>
</dbReference>
<keyword evidence="6 9" id="KW-0812">Transmembrane</keyword>
<evidence type="ECO:0000256" key="2">
    <source>
        <dbReference type="ARBA" id="ARBA00010072"/>
    </source>
</evidence>
<dbReference type="GO" id="GO:0022857">
    <property type="term" value="F:transmembrane transporter activity"/>
    <property type="evidence" value="ECO:0007669"/>
    <property type="project" value="InterPro"/>
</dbReference>
<keyword evidence="8 9" id="KW-0472">Membrane</keyword>
<keyword evidence="7 9" id="KW-1133">Transmembrane helix</keyword>
<dbReference type="GO" id="GO:0006865">
    <property type="term" value="P:amino acid transport"/>
    <property type="evidence" value="ECO:0007669"/>
    <property type="project" value="TreeGrafter"/>
</dbReference>
<evidence type="ECO:0000256" key="6">
    <source>
        <dbReference type="ARBA" id="ARBA00022692"/>
    </source>
</evidence>
<comment type="caution">
    <text evidence="11">The sequence shown here is derived from an EMBL/GenBank/DDBJ whole genome shotgun (WGS) entry which is preliminary data.</text>
</comment>
<evidence type="ECO:0000313" key="12">
    <source>
        <dbReference type="EMBL" id="OHX18957.1"/>
    </source>
</evidence>
<evidence type="ECO:0000313" key="13">
    <source>
        <dbReference type="Proteomes" id="UP000180088"/>
    </source>
</evidence>
<evidence type="ECO:0000256" key="3">
    <source>
        <dbReference type="ARBA" id="ARBA00022448"/>
    </source>
</evidence>
<dbReference type="Proteomes" id="UP000180088">
    <property type="component" value="Unassembled WGS sequence"/>
</dbReference>
<evidence type="ECO:0000313" key="11">
    <source>
        <dbReference type="EMBL" id="OHX11366.1"/>
    </source>
</evidence>
<dbReference type="PANTHER" id="PTHR30614">
    <property type="entry name" value="MEMBRANE COMPONENT OF AMINO ACID ABC TRANSPORTER"/>
    <property type="match status" value="1"/>
</dbReference>
<dbReference type="AlphaFoldDB" id="A0A1S1WW31"/>
<dbReference type="InterPro" id="IPR035906">
    <property type="entry name" value="MetI-like_sf"/>
</dbReference>
<dbReference type="EMBL" id="MKCT01000050">
    <property type="protein sequence ID" value="OHX18957.1"/>
    <property type="molecule type" value="Genomic_DNA"/>
</dbReference>
<evidence type="ECO:0000256" key="8">
    <source>
        <dbReference type="ARBA" id="ARBA00023136"/>
    </source>
</evidence>
<feature type="transmembrane region" description="Helical" evidence="9">
    <location>
        <begin position="101"/>
        <end position="122"/>
    </location>
</feature>
<dbReference type="RefSeq" id="WP_071113989.1">
    <property type="nucleotide sequence ID" value="NZ_MKCS01000002.1"/>
</dbReference>
<keyword evidence="14" id="KW-1185">Reference proteome</keyword>
<dbReference type="Pfam" id="PF00528">
    <property type="entry name" value="BPD_transp_1"/>
    <property type="match status" value="1"/>
</dbReference>
<proteinExistence type="inferred from homology"/>
<gene>
    <name evidence="12" type="ORF">BI344_10035</name>
    <name evidence="11" type="ORF">BI347_16965</name>
</gene>
<organism evidence="11 13">
    <name type="scientific">Chromobacterium sphagni</name>
    <dbReference type="NCBI Taxonomy" id="1903179"/>
    <lineage>
        <taxon>Bacteria</taxon>
        <taxon>Pseudomonadati</taxon>
        <taxon>Pseudomonadota</taxon>
        <taxon>Betaproteobacteria</taxon>
        <taxon>Neisseriales</taxon>
        <taxon>Chromobacteriaceae</taxon>
        <taxon>Chromobacterium</taxon>
    </lineage>
</organism>
<dbReference type="STRING" id="1903179.BI347_16965"/>
<feature type="transmembrane region" description="Helical" evidence="9">
    <location>
        <begin position="209"/>
        <end position="227"/>
    </location>
</feature>
<keyword evidence="4" id="KW-1003">Cell membrane</keyword>
<dbReference type="InterPro" id="IPR010065">
    <property type="entry name" value="AA_ABC_transptr_permease_3TM"/>
</dbReference>
<comment type="subcellular location">
    <subcellularLocation>
        <location evidence="1">Cell inner membrane</location>
        <topology evidence="1">Multi-pass membrane protein</topology>
    </subcellularLocation>
    <subcellularLocation>
        <location evidence="9">Cell membrane</location>
        <topology evidence="9">Multi-pass membrane protein</topology>
    </subcellularLocation>
</comment>
<evidence type="ECO:0000256" key="9">
    <source>
        <dbReference type="RuleBase" id="RU363032"/>
    </source>
</evidence>
<evidence type="ECO:0000256" key="7">
    <source>
        <dbReference type="ARBA" id="ARBA00022989"/>
    </source>
</evidence>
<evidence type="ECO:0000259" key="10">
    <source>
        <dbReference type="PROSITE" id="PS50928"/>
    </source>
</evidence>
<feature type="transmembrane region" description="Helical" evidence="9">
    <location>
        <begin position="173"/>
        <end position="189"/>
    </location>
</feature>
<evidence type="ECO:0000256" key="4">
    <source>
        <dbReference type="ARBA" id="ARBA00022475"/>
    </source>
</evidence>
<dbReference type="EMBL" id="MKCS01000002">
    <property type="protein sequence ID" value="OHX11366.1"/>
    <property type="molecule type" value="Genomic_DNA"/>
</dbReference>
<dbReference type="PROSITE" id="PS50928">
    <property type="entry name" value="ABC_TM1"/>
    <property type="match status" value="1"/>
</dbReference>
<keyword evidence="5" id="KW-0997">Cell inner membrane</keyword>
<dbReference type="Proteomes" id="UP000180280">
    <property type="component" value="Unassembled WGS sequence"/>
</dbReference>
<protein>
    <submittedName>
        <fullName evidence="11">Amino acid ABC transporter permease</fullName>
    </submittedName>
</protein>
<accession>A0A1S1WW31</accession>
<dbReference type="InterPro" id="IPR043429">
    <property type="entry name" value="ArtM/GltK/GlnP/TcyL/YhdX-like"/>
</dbReference>
<evidence type="ECO:0000313" key="14">
    <source>
        <dbReference type="Proteomes" id="UP000180280"/>
    </source>
</evidence>
<feature type="transmembrane region" description="Helical" evidence="9">
    <location>
        <begin position="66"/>
        <end position="89"/>
    </location>
</feature>